<proteinExistence type="predicted"/>
<dbReference type="InterPro" id="IPR036770">
    <property type="entry name" value="Ankyrin_rpt-contain_sf"/>
</dbReference>
<dbReference type="PANTHER" id="PTHR24171:SF11">
    <property type="entry name" value="26S PROTEASOME NON-ATPASE REGULATORY SUBUNIT 10"/>
    <property type="match status" value="1"/>
</dbReference>
<evidence type="ECO:0000256" key="1">
    <source>
        <dbReference type="ARBA" id="ARBA00022737"/>
    </source>
</evidence>
<dbReference type="PANTHER" id="PTHR24171">
    <property type="entry name" value="ANKYRIN REPEAT DOMAIN-CONTAINING PROTEIN 39-RELATED"/>
    <property type="match status" value="1"/>
</dbReference>
<dbReference type="Pfam" id="PF12796">
    <property type="entry name" value="Ank_2"/>
    <property type="match status" value="2"/>
</dbReference>
<reference evidence="5" key="1">
    <citation type="journal article" date="2018" name="Proc. Natl. Acad. Sci. U.S.A.">
        <title>Phylogenomics and the evolution of hemipteroid insects.</title>
        <authorList>
            <person name="Johnson K.P."/>
            <person name="Dietrich C.H."/>
            <person name="Friedrich F."/>
            <person name="Beutel R.G."/>
            <person name="Wipfler B."/>
            <person name="Peters R.S."/>
            <person name="Allen J.M."/>
            <person name="Petersen M."/>
            <person name="Donath A."/>
            <person name="Walden K.K."/>
            <person name="Kozlov A.M."/>
            <person name="Podsiadlowski L."/>
            <person name="Mayer C."/>
            <person name="Meusemann K."/>
            <person name="Vasilikopoulos A."/>
            <person name="Waterhouse R.M."/>
            <person name="Cameron S.L."/>
            <person name="Weirauch C."/>
            <person name="Swanson D.R."/>
            <person name="Percy D.M."/>
            <person name="Hardy N.B."/>
            <person name="Terry I."/>
            <person name="Liu S."/>
            <person name="Zhou X."/>
            <person name="Misof B."/>
            <person name="Robertson H.M."/>
            <person name="Yoshizawa K."/>
        </authorList>
    </citation>
    <scope>NUCLEOTIDE SEQUENCE</scope>
    <source>
        <tissue evidence="5">Whole organism</tissue>
    </source>
</reference>
<dbReference type="SMART" id="SM00248">
    <property type="entry name" value="ANK"/>
    <property type="match status" value="5"/>
</dbReference>
<feature type="repeat" description="ANK" evidence="3">
    <location>
        <begin position="172"/>
        <end position="204"/>
    </location>
</feature>
<feature type="repeat" description="ANK" evidence="3">
    <location>
        <begin position="104"/>
        <end position="136"/>
    </location>
</feature>
<dbReference type="SUPFAM" id="SSF48403">
    <property type="entry name" value="Ankyrin repeat"/>
    <property type="match status" value="1"/>
</dbReference>
<keyword evidence="1" id="KW-0677">Repeat</keyword>
<dbReference type="KEGG" id="foc:113202124"/>
<organism evidence="4 5">
    <name type="scientific">Frankliniella occidentalis</name>
    <name type="common">Western flower thrips</name>
    <name type="synonym">Euthrips occidentalis</name>
    <dbReference type="NCBI Taxonomy" id="133901"/>
    <lineage>
        <taxon>Eukaryota</taxon>
        <taxon>Metazoa</taxon>
        <taxon>Ecdysozoa</taxon>
        <taxon>Arthropoda</taxon>
        <taxon>Hexapoda</taxon>
        <taxon>Insecta</taxon>
        <taxon>Pterygota</taxon>
        <taxon>Neoptera</taxon>
        <taxon>Paraneoptera</taxon>
        <taxon>Thysanoptera</taxon>
        <taxon>Terebrantia</taxon>
        <taxon>Thripoidea</taxon>
        <taxon>Thripidae</taxon>
        <taxon>Frankliniella</taxon>
    </lineage>
</organism>
<dbReference type="PROSITE" id="PS50297">
    <property type="entry name" value="ANK_REP_REGION"/>
    <property type="match status" value="4"/>
</dbReference>
<evidence type="ECO:0000313" key="5">
    <source>
        <dbReference type="RefSeq" id="XP_026271996.1"/>
    </source>
</evidence>
<gene>
    <name evidence="5" type="primary">LOC113202124</name>
</gene>
<feature type="repeat" description="ANK" evidence="3">
    <location>
        <begin position="137"/>
        <end position="169"/>
    </location>
</feature>
<evidence type="ECO:0000313" key="4">
    <source>
        <dbReference type="Proteomes" id="UP000504606"/>
    </source>
</evidence>
<evidence type="ECO:0000256" key="2">
    <source>
        <dbReference type="ARBA" id="ARBA00023043"/>
    </source>
</evidence>
<dbReference type="AlphaFoldDB" id="A0A6J1RZI9"/>
<dbReference type="RefSeq" id="XP_026271996.1">
    <property type="nucleotide sequence ID" value="XM_026416211.2"/>
</dbReference>
<keyword evidence="2 3" id="KW-0040">ANK repeat</keyword>
<feature type="repeat" description="ANK" evidence="3">
    <location>
        <begin position="38"/>
        <end position="70"/>
    </location>
</feature>
<dbReference type="OrthoDB" id="1577640at2759"/>
<evidence type="ECO:0000256" key="3">
    <source>
        <dbReference type="PROSITE-ProRule" id="PRU00023"/>
    </source>
</evidence>
<keyword evidence="4" id="KW-1185">Reference proteome</keyword>
<sequence length="227" mass="24715">MALHAKETIHDIAYKGDIHTIKLKLQEDSKLLTKKDDNDRLLIHWAALGGHEELLKLLSDLGSPIDSKDDIGSTPLILAASAGKEQVVHTLLSLGVNVNSQNNEGHSALQYASSKGWLEIVQKLLSSHANVNITDKRGATPLHRAASRGNTNIVKELLACGNQLVVDAKDAYGNTPLHLCCEEDRAEEAGLLVQHGASLTIKNKEEKTPLDLAPPTLARQLKNWVEQ</sequence>
<feature type="repeat" description="ANK" evidence="3">
    <location>
        <begin position="71"/>
        <end position="103"/>
    </location>
</feature>
<protein>
    <submittedName>
        <fullName evidence="5">26S proteasome non-ATPase regulatory subunit 10-like</fullName>
    </submittedName>
</protein>
<dbReference type="GeneID" id="113202124"/>
<dbReference type="PRINTS" id="PR01415">
    <property type="entry name" value="ANKYRIN"/>
</dbReference>
<dbReference type="Proteomes" id="UP000504606">
    <property type="component" value="Unplaced"/>
</dbReference>
<accession>A0A6J1RZI9</accession>
<dbReference type="PROSITE" id="PS50088">
    <property type="entry name" value="ANK_REPEAT"/>
    <property type="match status" value="5"/>
</dbReference>
<name>A0A6J1RZI9_FRAOC</name>
<dbReference type="Gene3D" id="1.25.40.20">
    <property type="entry name" value="Ankyrin repeat-containing domain"/>
    <property type="match status" value="1"/>
</dbReference>
<dbReference type="InterPro" id="IPR002110">
    <property type="entry name" value="Ankyrin_rpt"/>
</dbReference>
<reference evidence="5" key="2">
    <citation type="submission" date="2025-08" db="UniProtKB">
        <authorList>
            <consortium name="RefSeq"/>
        </authorList>
    </citation>
    <scope>IDENTIFICATION</scope>
    <source>
        <tissue evidence="5">Whole organism</tissue>
    </source>
</reference>